<feature type="coiled-coil region" evidence="2">
    <location>
        <begin position="145"/>
        <end position="210"/>
    </location>
</feature>
<dbReference type="SMART" id="SM00066">
    <property type="entry name" value="GAL4"/>
    <property type="match status" value="1"/>
</dbReference>
<evidence type="ECO:0000256" key="2">
    <source>
        <dbReference type="SAM" id="Coils"/>
    </source>
</evidence>
<feature type="compositionally biased region" description="Polar residues" evidence="3">
    <location>
        <begin position="503"/>
        <end position="513"/>
    </location>
</feature>
<keyword evidence="2" id="KW-0175">Coiled coil</keyword>
<feature type="compositionally biased region" description="Basic and acidic residues" evidence="3">
    <location>
        <begin position="617"/>
        <end position="634"/>
    </location>
</feature>
<evidence type="ECO:0000256" key="3">
    <source>
        <dbReference type="SAM" id="MobiDB-lite"/>
    </source>
</evidence>
<feature type="domain" description="Zn(2)-C6 fungal-type" evidence="4">
    <location>
        <begin position="565"/>
        <end position="595"/>
    </location>
</feature>
<dbReference type="PROSITE" id="PS00463">
    <property type="entry name" value="ZN2_CY6_FUNGAL_1"/>
    <property type="match status" value="1"/>
</dbReference>
<comment type="caution">
    <text evidence="5">The sequence shown here is derived from an EMBL/GenBank/DDBJ whole genome shotgun (WGS) entry which is preliminary data.</text>
</comment>
<dbReference type="OrthoDB" id="3647228at2759"/>
<feature type="compositionally biased region" description="Low complexity" evidence="3">
    <location>
        <begin position="304"/>
        <end position="314"/>
    </location>
</feature>
<dbReference type="InterPro" id="IPR036864">
    <property type="entry name" value="Zn2-C6_fun-type_DNA-bd_sf"/>
</dbReference>
<evidence type="ECO:0000259" key="4">
    <source>
        <dbReference type="PROSITE" id="PS50048"/>
    </source>
</evidence>
<dbReference type="Proteomes" id="UP000801428">
    <property type="component" value="Unassembled WGS sequence"/>
</dbReference>
<feature type="compositionally biased region" description="Polar residues" evidence="3">
    <location>
        <begin position="1"/>
        <end position="13"/>
    </location>
</feature>
<dbReference type="InterPro" id="IPR001138">
    <property type="entry name" value="Zn2Cys6_DnaBD"/>
</dbReference>
<organism evidence="5 6">
    <name type="scientific">Curvularia kusanoi</name>
    <name type="common">Cochliobolus kusanoi</name>
    <dbReference type="NCBI Taxonomy" id="90978"/>
    <lineage>
        <taxon>Eukaryota</taxon>
        <taxon>Fungi</taxon>
        <taxon>Dikarya</taxon>
        <taxon>Ascomycota</taxon>
        <taxon>Pezizomycotina</taxon>
        <taxon>Dothideomycetes</taxon>
        <taxon>Pleosporomycetidae</taxon>
        <taxon>Pleosporales</taxon>
        <taxon>Pleosporineae</taxon>
        <taxon>Pleosporaceae</taxon>
        <taxon>Curvularia</taxon>
    </lineage>
</organism>
<feature type="compositionally biased region" description="Basic residues" evidence="3">
    <location>
        <begin position="377"/>
        <end position="386"/>
    </location>
</feature>
<feature type="compositionally biased region" description="Polar residues" evidence="3">
    <location>
        <begin position="672"/>
        <end position="684"/>
    </location>
</feature>
<dbReference type="Pfam" id="PF00172">
    <property type="entry name" value="Zn_clus"/>
    <property type="match status" value="1"/>
</dbReference>
<feature type="compositionally biased region" description="Basic and acidic residues" evidence="3">
    <location>
        <begin position="552"/>
        <end position="561"/>
    </location>
</feature>
<feature type="coiled-coil region" evidence="2">
    <location>
        <begin position="70"/>
        <end position="97"/>
    </location>
</feature>
<evidence type="ECO:0000313" key="5">
    <source>
        <dbReference type="EMBL" id="KAF3001940.1"/>
    </source>
</evidence>
<dbReference type="GO" id="GO:0000981">
    <property type="term" value="F:DNA-binding transcription factor activity, RNA polymerase II-specific"/>
    <property type="evidence" value="ECO:0007669"/>
    <property type="project" value="InterPro"/>
</dbReference>
<accession>A0A9P4WAY0</accession>
<feature type="region of interest" description="Disordered" evidence="3">
    <location>
        <begin position="1"/>
        <end position="25"/>
    </location>
</feature>
<feature type="compositionally biased region" description="Acidic residues" evidence="3">
    <location>
        <begin position="315"/>
        <end position="324"/>
    </location>
</feature>
<evidence type="ECO:0000313" key="6">
    <source>
        <dbReference type="Proteomes" id="UP000801428"/>
    </source>
</evidence>
<feature type="region of interest" description="Disordered" evidence="3">
    <location>
        <begin position="462"/>
        <end position="517"/>
    </location>
</feature>
<evidence type="ECO:0000256" key="1">
    <source>
        <dbReference type="ARBA" id="ARBA00023242"/>
    </source>
</evidence>
<dbReference type="PROSITE" id="PS50048">
    <property type="entry name" value="ZN2_CY6_FUNGAL_2"/>
    <property type="match status" value="1"/>
</dbReference>
<feature type="compositionally biased region" description="Basic and acidic residues" evidence="3">
    <location>
        <begin position="293"/>
        <end position="303"/>
    </location>
</feature>
<sequence>MPNASGPLTQEAQEQAHRDIAGKNHSLPSIATMNITTQRPGTAQSLSLGPRMPFEAAEALLWERQNNRVNIHLSAQMKELQEQHDRFSARIQATEAVAEAAEASLHKIKQMDAKITAIEAEEHDRPLDAWTKESIKELQISVDAMKGVRQKLSGLENKIDEIGEQVETARGESAVLKDVVKRLGTLEEERQDEARKVASLEKEVNDLRAGNRYQELAVDRHVERAQTEVREDDSPLAVFYGIEKQSPPARRQSPIRGLQSPVRNERSPTRHRRSSMRREIQAQDGRSTYNQESPRKRDTESSRWSRLNSNSLQPPDEEPLPGEEDDFHILETQPEVISMWENTQLYKNMEREMLQRSPSSDAHLFSSPPKRSETRSARRNLMKRHSVRDSRVPLNGQQRQIEPAVIDAHGDLGRVSTKRKYIDDAPIQRTARPKLSVETATDEDIVTTADRKKASLESSLLRSDPPFIDHDTPALSSPARRTYGKQKPTEVRAAQYEAPQASPGVQNTVSSPSKPLVPATKAMKAGKLIGKLKSTAKGSAQANTNSSKQSTVKKEVKEPRKPPGACMSCRSRHAACDRTRPVCGRCTKSGATCEYPAVARAAKSHVVKLAVSPMKEGKLKKDQATPKDEMRERSVIPSPELFGQVNSARCPKAARSVKQSATAASFREPRIRSTQQSEQKSPRK</sequence>
<feature type="compositionally biased region" description="Polar residues" evidence="3">
    <location>
        <begin position="536"/>
        <end position="550"/>
    </location>
</feature>
<dbReference type="SUPFAM" id="SSF57701">
    <property type="entry name" value="Zn2/Cys6 DNA-binding domain"/>
    <property type="match status" value="1"/>
</dbReference>
<dbReference type="AlphaFoldDB" id="A0A9P4WAY0"/>
<feature type="region of interest" description="Disordered" evidence="3">
    <location>
        <begin position="355"/>
        <end position="390"/>
    </location>
</feature>
<dbReference type="CDD" id="cd00067">
    <property type="entry name" value="GAL4"/>
    <property type="match status" value="1"/>
</dbReference>
<proteinExistence type="predicted"/>
<feature type="region of interest" description="Disordered" evidence="3">
    <location>
        <begin position="535"/>
        <end position="567"/>
    </location>
</feature>
<feature type="region of interest" description="Disordered" evidence="3">
    <location>
        <begin position="243"/>
        <end position="324"/>
    </location>
</feature>
<dbReference type="GO" id="GO:0008270">
    <property type="term" value="F:zinc ion binding"/>
    <property type="evidence" value="ECO:0007669"/>
    <property type="project" value="InterPro"/>
</dbReference>
<name>A0A9P4WAY0_CURKU</name>
<dbReference type="Gene3D" id="4.10.240.10">
    <property type="entry name" value="Zn(2)-C6 fungal-type DNA-binding domain"/>
    <property type="match status" value="1"/>
</dbReference>
<protein>
    <recommendedName>
        <fullName evidence="4">Zn(2)-C6 fungal-type domain-containing protein</fullName>
    </recommendedName>
</protein>
<gene>
    <name evidence="5" type="ORF">E8E13_006973</name>
</gene>
<feature type="region of interest" description="Disordered" evidence="3">
    <location>
        <begin position="617"/>
        <end position="684"/>
    </location>
</feature>
<reference evidence="5" key="1">
    <citation type="submission" date="2019-04" db="EMBL/GenBank/DDBJ databases">
        <title>Sequencing of skin fungus with MAO and IRED activity.</title>
        <authorList>
            <person name="Marsaioli A.J."/>
            <person name="Bonatto J.M.C."/>
            <person name="Reis Junior O."/>
        </authorList>
    </citation>
    <scope>NUCLEOTIDE SEQUENCE</scope>
    <source>
        <strain evidence="5">30M1</strain>
    </source>
</reference>
<keyword evidence="6" id="KW-1185">Reference proteome</keyword>
<keyword evidence="1" id="KW-0539">Nucleus</keyword>
<dbReference type="EMBL" id="SWKU01000012">
    <property type="protein sequence ID" value="KAF3001940.1"/>
    <property type="molecule type" value="Genomic_DNA"/>
</dbReference>